<feature type="compositionally biased region" description="Low complexity" evidence="1">
    <location>
        <begin position="132"/>
        <end position="148"/>
    </location>
</feature>
<dbReference type="AlphaFoldDB" id="A0A9J6ZW71"/>
<sequence>MNQFLHRYGALFTLSTPLILTACGGGGSTETTTSEAISGLQLPERVDVVAAESSSARSAAARFAGRGELGLRFDDAGSDYANASTDIHTYHPAIEPVNTANEILCFISQMRADQFVDQGAYIALVDDDECSQGESGASSQNQSSGQNATNYTEVIIDSTRASNEDPMIVNVWIPEMEGPGNSSMLIKARAEVTAEPSATNPMGEFQLTWQMIDSSGTSFGSGEISTAGVSSGLNGFTFFESMEDDFGFGPMQIEHAASVEMQGETTGQAITRTTMTPDPGGENATYRLSYDADFIIGSQDSQDSQGSQVCLDRNNIDETVWSYDLFDYTSGATLSLNSGLSFTYDGKYGHVGYWGLWYEDESANLDGATVSVFDYSSDTQTDYTLQQTPGRLIRNEVKSLAISALDGIQFEFHDEQNPLPNNADGAWLVEYFSVSDGVASDGFYRTGYQIWQQDAPPVVSNLDTPVLVSFSPGQNTLHMWSSQLGGSVRFVQGDNEITYDEQTIMNGSETGAGELFASGGSATLYCLDRCLVPGSPMSTSNPNSVAEAVAYSINNDSSAANFLTLVHNASGNPVDGTDPANLPAGSEWGIDTGAMLTDISALANVWDVYELPEGSVYYTWETGPNNWNRTTTVFDSLGVVQSFDKPIEFTYTHSDANDRSGSAVHDTTDYAGQTFRLNYGGSGDFWGIPEESLDTDGDGNPDRWTRAFAIADGVQMGPNGTEYAIKARDVEQTFVEVDISNCSALSLTEPATALPSTVSGTLNDLPVPTVTSAPKVIGGEIQE</sequence>
<evidence type="ECO:0000313" key="3">
    <source>
        <dbReference type="Proteomes" id="UP001056649"/>
    </source>
</evidence>
<dbReference type="PROSITE" id="PS51257">
    <property type="entry name" value="PROKAR_LIPOPROTEIN"/>
    <property type="match status" value="1"/>
</dbReference>
<reference evidence="2" key="1">
    <citation type="journal article" date="2022" name="Mol. Ecol. Resour.">
        <title>The complete and closed genome of the facultative generalist Candidatus Endoriftia persephone from deep-sea hydrothermal vents.</title>
        <authorList>
            <person name="de Oliveira A.L."/>
            <person name="Srivastava A."/>
            <person name="Espada-Hinojosa S."/>
            <person name="Bright M."/>
        </authorList>
    </citation>
    <scope>NUCLEOTIDE SEQUENCE</scope>
    <source>
        <strain evidence="2">Tica-EPR-9o50.N</strain>
    </source>
</reference>
<accession>A0A9J6ZW71</accession>
<name>A0A9J6ZW71_9GAMM</name>
<evidence type="ECO:0008006" key="4">
    <source>
        <dbReference type="Google" id="ProtNLM"/>
    </source>
</evidence>
<dbReference type="RefSeq" id="WP_006474800.1">
    <property type="nucleotide sequence ID" value="NZ_CP090569.1"/>
</dbReference>
<evidence type="ECO:0000256" key="1">
    <source>
        <dbReference type="SAM" id="MobiDB-lite"/>
    </source>
</evidence>
<dbReference type="EMBL" id="CP090569">
    <property type="protein sequence ID" value="USF87010.1"/>
    <property type="molecule type" value="Genomic_DNA"/>
</dbReference>
<dbReference type="Proteomes" id="UP001056649">
    <property type="component" value="Chromosome"/>
</dbReference>
<proteinExistence type="predicted"/>
<protein>
    <recommendedName>
        <fullName evidence="4">Lipoprotein</fullName>
    </recommendedName>
</protein>
<keyword evidence="3" id="KW-1185">Reference proteome</keyword>
<dbReference type="KEGG" id="eps:L0Y14_12820"/>
<gene>
    <name evidence="2" type="ORF">L0Y14_12820</name>
</gene>
<organism evidence="2 3">
    <name type="scientific">Candidatus Endoriftia persephonae</name>
    <dbReference type="NCBI Taxonomy" id="393765"/>
    <lineage>
        <taxon>Bacteria</taxon>
        <taxon>Pseudomonadati</taxon>
        <taxon>Pseudomonadota</taxon>
        <taxon>Gammaproteobacteria</taxon>
        <taxon>Chromatiales</taxon>
        <taxon>Sedimenticolaceae</taxon>
        <taxon>Candidatus Endoriftia</taxon>
    </lineage>
</organism>
<evidence type="ECO:0000313" key="2">
    <source>
        <dbReference type="EMBL" id="USF87010.1"/>
    </source>
</evidence>
<feature type="region of interest" description="Disordered" evidence="1">
    <location>
        <begin position="130"/>
        <end position="149"/>
    </location>
</feature>